<dbReference type="InterPro" id="IPR050957">
    <property type="entry name" value="BMP_lipoprotein"/>
</dbReference>
<dbReference type="PANTHER" id="PTHR34296:SF2">
    <property type="entry name" value="ABC TRANSPORTER GUANOSINE-BINDING PROTEIN NUPN"/>
    <property type="match status" value="1"/>
</dbReference>
<evidence type="ECO:0000256" key="3">
    <source>
        <dbReference type="ARBA" id="ARBA00022475"/>
    </source>
</evidence>
<organism evidence="9 10">
    <name type="scientific">Roseomonas elaeocarpi</name>
    <dbReference type="NCBI Taxonomy" id="907779"/>
    <lineage>
        <taxon>Bacteria</taxon>
        <taxon>Pseudomonadati</taxon>
        <taxon>Pseudomonadota</taxon>
        <taxon>Alphaproteobacteria</taxon>
        <taxon>Acetobacterales</taxon>
        <taxon>Roseomonadaceae</taxon>
        <taxon>Roseomonas</taxon>
    </lineage>
</organism>
<evidence type="ECO:0000313" key="9">
    <source>
        <dbReference type="EMBL" id="MFC0408378.1"/>
    </source>
</evidence>
<comment type="caution">
    <text evidence="9">The sequence shown here is derived from an EMBL/GenBank/DDBJ whole genome shotgun (WGS) entry which is preliminary data.</text>
</comment>
<proteinExistence type="inferred from homology"/>
<evidence type="ECO:0000256" key="7">
    <source>
        <dbReference type="SAM" id="SignalP"/>
    </source>
</evidence>
<evidence type="ECO:0000313" key="10">
    <source>
        <dbReference type="Proteomes" id="UP001589865"/>
    </source>
</evidence>
<dbReference type="InterPro" id="IPR028082">
    <property type="entry name" value="Peripla_BP_I"/>
</dbReference>
<feature type="chain" id="PRO_5046909306" evidence="7">
    <location>
        <begin position="32"/>
        <end position="341"/>
    </location>
</feature>
<dbReference type="Gene3D" id="3.40.50.2300">
    <property type="match status" value="2"/>
</dbReference>
<keyword evidence="6" id="KW-0449">Lipoprotein</keyword>
<dbReference type="EMBL" id="JBHLUN010000006">
    <property type="protein sequence ID" value="MFC0408378.1"/>
    <property type="molecule type" value="Genomic_DNA"/>
</dbReference>
<keyword evidence="10" id="KW-1185">Reference proteome</keyword>
<evidence type="ECO:0000256" key="1">
    <source>
        <dbReference type="ARBA" id="ARBA00004193"/>
    </source>
</evidence>
<reference evidence="9 10" key="1">
    <citation type="submission" date="2024-09" db="EMBL/GenBank/DDBJ databases">
        <authorList>
            <person name="Sun Q."/>
            <person name="Mori K."/>
        </authorList>
    </citation>
    <scope>NUCLEOTIDE SEQUENCE [LARGE SCALE GENOMIC DNA]</scope>
    <source>
        <strain evidence="9 10">TBRC 5777</strain>
    </source>
</reference>
<evidence type="ECO:0000256" key="5">
    <source>
        <dbReference type="ARBA" id="ARBA00023136"/>
    </source>
</evidence>
<dbReference type="Proteomes" id="UP001589865">
    <property type="component" value="Unassembled WGS sequence"/>
</dbReference>
<dbReference type="InterPro" id="IPR003760">
    <property type="entry name" value="PnrA-like"/>
</dbReference>
<evidence type="ECO:0000259" key="8">
    <source>
        <dbReference type="Pfam" id="PF02608"/>
    </source>
</evidence>
<dbReference type="RefSeq" id="WP_377044134.1">
    <property type="nucleotide sequence ID" value="NZ_JBHLUN010000006.1"/>
</dbReference>
<dbReference type="PANTHER" id="PTHR34296">
    <property type="entry name" value="TRANSCRIPTIONAL ACTIVATOR PROTEIN MED"/>
    <property type="match status" value="1"/>
</dbReference>
<evidence type="ECO:0000256" key="6">
    <source>
        <dbReference type="ARBA" id="ARBA00023288"/>
    </source>
</evidence>
<dbReference type="Pfam" id="PF02608">
    <property type="entry name" value="Bmp"/>
    <property type="match status" value="1"/>
</dbReference>
<comment type="similarity">
    <text evidence="2">Belongs to the BMP lipoprotein family.</text>
</comment>
<evidence type="ECO:0000256" key="4">
    <source>
        <dbReference type="ARBA" id="ARBA00022729"/>
    </source>
</evidence>
<feature type="signal peptide" evidence="7">
    <location>
        <begin position="1"/>
        <end position="31"/>
    </location>
</feature>
<keyword evidence="5" id="KW-0472">Membrane</keyword>
<protein>
    <submittedName>
        <fullName evidence="9">BMP family protein</fullName>
    </submittedName>
</protein>
<sequence length="341" mass="36292">MKNLLQLSRRTMLLGATAVALLAGVAAPLAAEEIKPAIVFDMGGKFDKSFNEGVHDGAMAFQKASGTEVREFEPQNDTQREQALRNFARRGQNPIVAVGFNQTSAVKAVAAEFPQIHFVIIDAVVDAPNVQSVLFREEQGSYLAGMLAALRSATGKVGFVGGMDVPLIRKFACGYVQGARAANPRIEVLQNMTGSTPTAWNDPVRGAELTRSQIERGADVVFQAAGATGIGVLQAAADAGKYGIGVDSNQNALHPGHVLTSMVKRVDVATRTAFEAARDGKWTAGTHVLGLEDDGVALAFDANNEKIVTAEMRQRIDQARADIIAGKVTIHDYMTDNSCPN</sequence>
<dbReference type="SUPFAM" id="SSF53822">
    <property type="entry name" value="Periplasmic binding protein-like I"/>
    <property type="match status" value="1"/>
</dbReference>
<dbReference type="PROSITE" id="PS51318">
    <property type="entry name" value="TAT"/>
    <property type="match status" value="1"/>
</dbReference>
<gene>
    <name evidence="9" type="ORF">ACFFGY_08980</name>
</gene>
<dbReference type="CDD" id="cd06354">
    <property type="entry name" value="PBP1_PrnA-like"/>
    <property type="match status" value="1"/>
</dbReference>
<keyword evidence="4 7" id="KW-0732">Signal</keyword>
<accession>A0ABV6JRL5</accession>
<feature type="domain" description="ABC transporter substrate-binding protein PnrA-like" evidence="8">
    <location>
        <begin position="37"/>
        <end position="330"/>
    </location>
</feature>
<keyword evidence="3" id="KW-1003">Cell membrane</keyword>
<evidence type="ECO:0000256" key="2">
    <source>
        <dbReference type="ARBA" id="ARBA00008610"/>
    </source>
</evidence>
<dbReference type="InterPro" id="IPR006311">
    <property type="entry name" value="TAT_signal"/>
</dbReference>
<name>A0ABV6JRL5_9PROT</name>
<comment type="subcellular location">
    <subcellularLocation>
        <location evidence="1">Cell membrane</location>
        <topology evidence="1">Lipid-anchor</topology>
    </subcellularLocation>
</comment>